<dbReference type="STRING" id="1379680.GCA_001612615_02134"/>
<dbReference type="Gene3D" id="1.10.357.10">
    <property type="entry name" value="Tetracycline Repressor, domain 2"/>
    <property type="match status" value="1"/>
</dbReference>
<dbReference type="InterPro" id="IPR001647">
    <property type="entry name" value="HTH_TetR"/>
</dbReference>
<organism evidence="5 6">
    <name type="scientific">Nocardia amikacinitolerans</name>
    <dbReference type="NCBI Taxonomy" id="756689"/>
    <lineage>
        <taxon>Bacteria</taxon>
        <taxon>Bacillati</taxon>
        <taxon>Actinomycetota</taxon>
        <taxon>Actinomycetes</taxon>
        <taxon>Mycobacteriales</taxon>
        <taxon>Nocardiaceae</taxon>
        <taxon>Nocardia</taxon>
    </lineage>
</organism>
<dbReference type="PANTHER" id="PTHR30055:SF234">
    <property type="entry name" value="HTH-TYPE TRANSCRIPTIONAL REGULATOR BETI"/>
    <property type="match status" value="1"/>
</dbReference>
<dbReference type="InterPro" id="IPR009057">
    <property type="entry name" value="Homeodomain-like_sf"/>
</dbReference>
<keyword evidence="3" id="KW-0804">Transcription</keyword>
<evidence type="ECO:0000259" key="4">
    <source>
        <dbReference type="Pfam" id="PF00440"/>
    </source>
</evidence>
<dbReference type="Pfam" id="PF00440">
    <property type="entry name" value="TetR_N"/>
    <property type="match status" value="1"/>
</dbReference>
<sequence length="217" mass="23549">MSNFLLVRVTSNTVPLSPAAAERRRQIVAATMEVLAEFGYAQTSFARIAKHAGLSSTRLISYHFSGKEDLMRAVVVAAKDAAVEYIQPRISAASGHRARLAAYITANMEFMRDRTTVLRALIELNSNARAAIGEPFLDDAGVDSPLPPLEEGLRAGRAAGEFGDFDAHVMAVTLRAAIDTIAIRYAEGQVSDVDFYATQLVTLFDRATAPETVRDTE</sequence>
<evidence type="ECO:0000313" key="5">
    <source>
        <dbReference type="EMBL" id="SNY78914.1"/>
    </source>
</evidence>
<gene>
    <name evidence="5" type="ORF">SAMN04244553_1438</name>
</gene>
<dbReference type="InterPro" id="IPR036271">
    <property type="entry name" value="Tet_transcr_reg_TetR-rel_C_sf"/>
</dbReference>
<proteinExistence type="predicted"/>
<keyword evidence="6" id="KW-1185">Reference proteome</keyword>
<accession>A0A285L1Y1</accession>
<evidence type="ECO:0000256" key="2">
    <source>
        <dbReference type="ARBA" id="ARBA00023125"/>
    </source>
</evidence>
<dbReference type="SUPFAM" id="SSF48498">
    <property type="entry name" value="Tetracyclin repressor-like, C-terminal domain"/>
    <property type="match status" value="1"/>
</dbReference>
<evidence type="ECO:0000256" key="1">
    <source>
        <dbReference type="ARBA" id="ARBA00023015"/>
    </source>
</evidence>
<evidence type="ECO:0000256" key="3">
    <source>
        <dbReference type="ARBA" id="ARBA00023163"/>
    </source>
</evidence>
<dbReference type="InterPro" id="IPR050109">
    <property type="entry name" value="HTH-type_TetR-like_transc_reg"/>
</dbReference>
<keyword evidence="1" id="KW-0805">Transcription regulation</keyword>
<dbReference type="GO" id="GO:0000976">
    <property type="term" value="F:transcription cis-regulatory region binding"/>
    <property type="evidence" value="ECO:0007669"/>
    <property type="project" value="TreeGrafter"/>
</dbReference>
<evidence type="ECO:0000313" key="6">
    <source>
        <dbReference type="Proteomes" id="UP000219565"/>
    </source>
</evidence>
<feature type="domain" description="HTH tetR-type" evidence="4">
    <location>
        <begin position="27"/>
        <end position="74"/>
    </location>
</feature>
<dbReference type="EMBL" id="OBEG01000001">
    <property type="protein sequence ID" value="SNY78914.1"/>
    <property type="molecule type" value="Genomic_DNA"/>
</dbReference>
<dbReference type="PANTHER" id="PTHR30055">
    <property type="entry name" value="HTH-TYPE TRANSCRIPTIONAL REGULATOR RUTR"/>
    <property type="match status" value="1"/>
</dbReference>
<dbReference type="GO" id="GO:0003700">
    <property type="term" value="F:DNA-binding transcription factor activity"/>
    <property type="evidence" value="ECO:0007669"/>
    <property type="project" value="TreeGrafter"/>
</dbReference>
<name>A0A285L1Y1_9NOCA</name>
<reference evidence="5 6" key="1">
    <citation type="submission" date="2017-09" db="EMBL/GenBank/DDBJ databases">
        <authorList>
            <person name="Ehlers B."/>
            <person name="Leendertz F.H."/>
        </authorList>
    </citation>
    <scope>NUCLEOTIDE SEQUENCE [LARGE SCALE GENOMIC DNA]</scope>
    <source>
        <strain evidence="5 6">DSM 45537</strain>
    </source>
</reference>
<dbReference type="AlphaFoldDB" id="A0A285L1Y1"/>
<dbReference type="Proteomes" id="UP000219565">
    <property type="component" value="Unassembled WGS sequence"/>
</dbReference>
<keyword evidence="2" id="KW-0238">DNA-binding</keyword>
<protein>
    <submittedName>
        <fullName evidence="5">Transcriptional regulator, TetR family</fullName>
    </submittedName>
</protein>
<dbReference type="SUPFAM" id="SSF46689">
    <property type="entry name" value="Homeodomain-like"/>
    <property type="match status" value="1"/>
</dbReference>